<evidence type="ECO:0000313" key="2">
    <source>
        <dbReference type="EMBL" id="MFD1539800.1"/>
    </source>
</evidence>
<evidence type="ECO:0000313" key="3">
    <source>
        <dbReference type="Proteomes" id="UP001597097"/>
    </source>
</evidence>
<dbReference type="RefSeq" id="WP_219533457.1">
    <property type="nucleotide sequence ID" value="NZ_JAHKRM010000018.1"/>
</dbReference>
<name>A0ABW4GAX6_9ACTN</name>
<keyword evidence="3" id="KW-1185">Reference proteome</keyword>
<gene>
    <name evidence="2" type="ORF">ACFSJ0_22290</name>
</gene>
<organism evidence="2 3">
    <name type="scientific">Nonomuraea guangzhouensis</name>
    <dbReference type="NCBI Taxonomy" id="1291555"/>
    <lineage>
        <taxon>Bacteria</taxon>
        <taxon>Bacillati</taxon>
        <taxon>Actinomycetota</taxon>
        <taxon>Actinomycetes</taxon>
        <taxon>Streptosporangiales</taxon>
        <taxon>Streptosporangiaceae</taxon>
        <taxon>Nonomuraea</taxon>
    </lineage>
</organism>
<dbReference type="InterPro" id="IPR011234">
    <property type="entry name" value="Fumarylacetoacetase-like_C"/>
</dbReference>
<dbReference type="Proteomes" id="UP001597097">
    <property type="component" value="Unassembled WGS sequence"/>
</dbReference>
<feature type="domain" description="Fumarylacetoacetase-like C-terminal" evidence="1">
    <location>
        <begin position="76"/>
        <end position="253"/>
    </location>
</feature>
<evidence type="ECO:0000259" key="1">
    <source>
        <dbReference type="Pfam" id="PF01557"/>
    </source>
</evidence>
<dbReference type="Pfam" id="PF01557">
    <property type="entry name" value="FAA_hydrolase"/>
    <property type="match status" value="1"/>
</dbReference>
<protein>
    <submittedName>
        <fullName evidence="2">2-keto-4-pentenoate hydratase</fullName>
    </submittedName>
</protein>
<dbReference type="PANTHER" id="PTHR30143:SF0">
    <property type="entry name" value="2-KETO-4-PENTENOATE HYDRATASE"/>
    <property type="match status" value="1"/>
</dbReference>
<dbReference type="InterPro" id="IPR050772">
    <property type="entry name" value="Hydratase-Decarb/MhpD_sf"/>
</dbReference>
<accession>A0ABW4GAX6</accession>
<sequence length="259" mass="27081">MTDIEALADFLHTAARQVTEVDPWNHGAAGFDLATAYQVQDAVVARRVAEGERIVGAKLGLTSRAKQQAMGVHEPLYAWLTDAMNHPAEKPLQLDGFIHPRVEPEIAFVMAQPLKGPGVGVLDVLAATGAVAGALEIIDSRYRDFRFTLPDAVADNASSAAFVLGPLQHPADFDLSLVGCVLEVDGQAIDSAAGAALLGHPAEAVAALANDLGRRGISLEPGWVILAGGLTAPVALSPATSVVARFSRLGTVRLLCDIN</sequence>
<dbReference type="EMBL" id="JBHUCM010000018">
    <property type="protein sequence ID" value="MFD1539800.1"/>
    <property type="molecule type" value="Genomic_DNA"/>
</dbReference>
<dbReference type="PANTHER" id="PTHR30143">
    <property type="entry name" value="ACID HYDRATASE"/>
    <property type="match status" value="1"/>
</dbReference>
<comment type="caution">
    <text evidence="2">The sequence shown here is derived from an EMBL/GenBank/DDBJ whole genome shotgun (WGS) entry which is preliminary data.</text>
</comment>
<proteinExistence type="predicted"/>
<reference evidence="3" key="1">
    <citation type="journal article" date="2019" name="Int. J. Syst. Evol. Microbiol.">
        <title>The Global Catalogue of Microorganisms (GCM) 10K type strain sequencing project: providing services to taxonomists for standard genome sequencing and annotation.</title>
        <authorList>
            <consortium name="The Broad Institute Genomics Platform"/>
            <consortium name="The Broad Institute Genome Sequencing Center for Infectious Disease"/>
            <person name="Wu L."/>
            <person name="Ma J."/>
        </authorList>
    </citation>
    <scope>NUCLEOTIDE SEQUENCE [LARGE SCALE GENOMIC DNA]</scope>
    <source>
        <strain evidence="3">CGMCC 1.15399</strain>
    </source>
</reference>